<dbReference type="Pfam" id="PF05977">
    <property type="entry name" value="MFS_3"/>
    <property type="match status" value="1"/>
</dbReference>
<dbReference type="Gene3D" id="1.20.1250.20">
    <property type="entry name" value="MFS general substrate transporter like domains"/>
    <property type="match status" value="1"/>
</dbReference>
<keyword evidence="10" id="KW-1185">Reference proteome</keyword>
<evidence type="ECO:0000256" key="1">
    <source>
        <dbReference type="ARBA" id="ARBA00004651"/>
    </source>
</evidence>
<keyword evidence="6 7" id="KW-0472">Membrane</keyword>
<evidence type="ECO:0000256" key="3">
    <source>
        <dbReference type="ARBA" id="ARBA00022475"/>
    </source>
</evidence>
<feature type="transmembrane region" description="Helical" evidence="7">
    <location>
        <begin position="386"/>
        <end position="405"/>
    </location>
</feature>
<dbReference type="PROSITE" id="PS50850">
    <property type="entry name" value="MFS"/>
    <property type="match status" value="1"/>
</dbReference>
<dbReference type="EMBL" id="BAAANY010000037">
    <property type="protein sequence ID" value="GAA1711252.1"/>
    <property type="molecule type" value="Genomic_DNA"/>
</dbReference>
<feature type="transmembrane region" description="Helical" evidence="7">
    <location>
        <begin position="357"/>
        <end position="380"/>
    </location>
</feature>
<evidence type="ECO:0000256" key="4">
    <source>
        <dbReference type="ARBA" id="ARBA00022692"/>
    </source>
</evidence>
<comment type="subcellular location">
    <subcellularLocation>
        <location evidence="1">Cell membrane</location>
        <topology evidence="1">Multi-pass membrane protein</topology>
    </subcellularLocation>
</comment>
<reference evidence="9 10" key="1">
    <citation type="journal article" date="2019" name="Int. J. Syst. Evol. Microbiol.">
        <title>The Global Catalogue of Microorganisms (GCM) 10K type strain sequencing project: providing services to taxonomists for standard genome sequencing and annotation.</title>
        <authorList>
            <consortium name="The Broad Institute Genomics Platform"/>
            <consortium name="The Broad Institute Genome Sequencing Center for Infectious Disease"/>
            <person name="Wu L."/>
            <person name="Ma J."/>
        </authorList>
    </citation>
    <scope>NUCLEOTIDE SEQUENCE [LARGE SCALE GENOMIC DNA]</scope>
    <source>
        <strain evidence="9 10">JCM 14718</strain>
    </source>
</reference>
<keyword evidence="2" id="KW-0813">Transport</keyword>
<keyword evidence="4 7" id="KW-0812">Transmembrane</keyword>
<dbReference type="SUPFAM" id="SSF103473">
    <property type="entry name" value="MFS general substrate transporter"/>
    <property type="match status" value="1"/>
</dbReference>
<keyword evidence="3" id="KW-1003">Cell membrane</keyword>
<feature type="transmembrane region" description="Helical" evidence="7">
    <location>
        <begin position="316"/>
        <end position="337"/>
    </location>
</feature>
<feature type="transmembrane region" description="Helical" evidence="7">
    <location>
        <begin position="291"/>
        <end position="310"/>
    </location>
</feature>
<feature type="transmembrane region" description="Helical" evidence="7">
    <location>
        <begin position="229"/>
        <end position="252"/>
    </location>
</feature>
<evidence type="ECO:0000256" key="5">
    <source>
        <dbReference type="ARBA" id="ARBA00022989"/>
    </source>
</evidence>
<feature type="transmembrane region" description="Helical" evidence="7">
    <location>
        <begin position="258"/>
        <end position="279"/>
    </location>
</feature>
<dbReference type="InterPro" id="IPR036259">
    <property type="entry name" value="MFS_trans_sf"/>
</dbReference>
<dbReference type="Proteomes" id="UP001500618">
    <property type="component" value="Unassembled WGS sequence"/>
</dbReference>
<organism evidence="9 10">
    <name type="scientific">Fodinicola feengrottensis</name>
    <dbReference type="NCBI Taxonomy" id="435914"/>
    <lineage>
        <taxon>Bacteria</taxon>
        <taxon>Bacillati</taxon>
        <taxon>Actinomycetota</taxon>
        <taxon>Actinomycetes</taxon>
        <taxon>Mycobacteriales</taxon>
        <taxon>Fodinicola</taxon>
    </lineage>
</organism>
<feature type="transmembrane region" description="Helical" evidence="7">
    <location>
        <begin position="50"/>
        <end position="71"/>
    </location>
</feature>
<evidence type="ECO:0000259" key="8">
    <source>
        <dbReference type="PROSITE" id="PS50850"/>
    </source>
</evidence>
<dbReference type="PANTHER" id="PTHR23513:SF6">
    <property type="entry name" value="MAJOR FACILITATOR SUPERFAMILY ASSOCIATED DOMAIN-CONTAINING PROTEIN"/>
    <property type="match status" value="1"/>
</dbReference>
<protein>
    <submittedName>
        <fullName evidence="9">MFS transporter</fullName>
    </submittedName>
</protein>
<accession>A0ABN2IT50</accession>
<dbReference type="PANTHER" id="PTHR23513">
    <property type="entry name" value="INTEGRAL MEMBRANE EFFLUX PROTEIN-RELATED"/>
    <property type="match status" value="1"/>
</dbReference>
<comment type="caution">
    <text evidence="9">The sequence shown here is derived from an EMBL/GenBank/DDBJ whole genome shotgun (WGS) entry which is preliminary data.</text>
</comment>
<evidence type="ECO:0000256" key="6">
    <source>
        <dbReference type="ARBA" id="ARBA00023136"/>
    </source>
</evidence>
<dbReference type="InterPro" id="IPR020846">
    <property type="entry name" value="MFS_dom"/>
</dbReference>
<dbReference type="InterPro" id="IPR010290">
    <property type="entry name" value="TM_effector"/>
</dbReference>
<dbReference type="RefSeq" id="WP_344314485.1">
    <property type="nucleotide sequence ID" value="NZ_BAAANY010000037.1"/>
</dbReference>
<evidence type="ECO:0000256" key="7">
    <source>
        <dbReference type="SAM" id="Phobius"/>
    </source>
</evidence>
<feature type="transmembrane region" description="Helical" evidence="7">
    <location>
        <begin position="150"/>
        <end position="169"/>
    </location>
</feature>
<evidence type="ECO:0000313" key="9">
    <source>
        <dbReference type="EMBL" id="GAA1711252.1"/>
    </source>
</evidence>
<keyword evidence="5 7" id="KW-1133">Transmembrane helix</keyword>
<evidence type="ECO:0000256" key="2">
    <source>
        <dbReference type="ARBA" id="ARBA00022448"/>
    </source>
</evidence>
<sequence length="427" mass="43847">MPSLITRRLGLLRDHDFRQLWVADLVSQLGSRTALLAVPFLAVVTLHASTFQASLLTAAGTAGSLLFGLHAGAWLDRVRARPVLIVADLARTALLLSIPAASLLGALTLTQLYVVALASSVLTVFFNVGQPAYLPRLVNYKDLVEGNTKLATNASVAALAGAALGGFVIQVLSAPVAIAVDAASYLLSAAGLGRIKAVEPVQRRSPGAALHGEIGEGLRFVAGHPVLRAMALSTALLVLFQGANSGIMIVFLVREVHLGAGVIGVLSTVGLLGALVAAATTGRLAARLGEAGTMLVAAAAVGAGFLLYPLTAPGWALGWFVAANLLASFAIITANIVQTSCRQRLCPAGLQARASSIMTMVSWGMLPLGSLLGGALASVFGLRATLTVDGIGVALSILPLLLSPLRTMRAQNSGTDKQNQETSLGSH</sequence>
<feature type="domain" description="Major facilitator superfamily (MFS) profile" evidence="8">
    <location>
        <begin position="226"/>
        <end position="427"/>
    </location>
</feature>
<name>A0ABN2IT50_9ACTN</name>
<feature type="transmembrane region" description="Helical" evidence="7">
    <location>
        <begin position="21"/>
        <end position="44"/>
    </location>
</feature>
<proteinExistence type="predicted"/>
<gene>
    <name evidence="9" type="ORF">GCM10009765_70630</name>
</gene>
<evidence type="ECO:0000313" key="10">
    <source>
        <dbReference type="Proteomes" id="UP001500618"/>
    </source>
</evidence>
<dbReference type="CDD" id="cd06173">
    <property type="entry name" value="MFS_MefA_like"/>
    <property type="match status" value="1"/>
</dbReference>